<accession>B8KV73</accession>
<dbReference type="EMBL" id="DS999411">
    <property type="protein sequence ID" value="EED36513.1"/>
    <property type="molecule type" value="Genomic_DNA"/>
</dbReference>
<proteinExistence type="predicted"/>
<organism evidence="1 2">
    <name type="scientific">Luminiphilus syltensis NOR5-1B</name>
    <dbReference type="NCBI Taxonomy" id="565045"/>
    <lineage>
        <taxon>Bacteria</taxon>
        <taxon>Pseudomonadati</taxon>
        <taxon>Pseudomonadota</taxon>
        <taxon>Gammaproteobacteria</taxon>
        <taxon>Cellvibrionales</taxon>
        <taxon>Halieaceae</taxon>
        <taxon>Luminiphilus</taxon>
    </lineage>
</organism>
<keyword evidence="2" id="KW-1185">Reference proteome</keyword>
<protein>
    <submittedName>
        <fullName evidence="1">Uncharacterized protein</fullName>
    </submittedName>
</protein>
<sequence length="47" mass="5307">MRSYSCPLLTGTVHDLSQTLSMVSQFAIAENLFINPLLHFSVSFRFS</sequence>
<dbReference type="HOGENOM" id="CLU_3169902_0_0_6"/>
<evidence type="ECO:0000313" key="1">
    <source>
        <dbReference type="EMBL" id="EED36513.1"/>
    </source>
</evidence>
<reference evidence="2" key="1">
    <citation type="journal article" date="2013" name="BMC Microbiol.">
        <title>Taxonomy and evolution of bacteriochlorophyll a-containing members of the OM60/NOR5 clade of marine gammaproteobacteria: description of Luminiphilus syltensis gen. nov., sp. nov., reclassification of Haliea rubra as Pseudohaliea rubra gen. nov., comb. nov., and emendation of Chromatocurvus halotolerans.</title>
        <authorList>
            <person name="Spring S."/>
            <person name="Riedel T."/>
            <person name="Sproer C."/>
            <person name="Yan S."/>
            <person name="Harder J."/>
            <person name="Fuchs B.M."/>
        </authorList>
    </citation>
    <scope>NUCLEOTIDE SEQUENCE [LARGE SCALE GENOMIC DNA]</scope>
    <source>
        <strain evidence="2">NOR51-B</strain>
    </source>
</reference>
<dbReference type="Proteomes" id="UP000004699">
    <property type="component" value="Unassembled WGS sequence"/>
</dbReference>
<dbReference type="AlphaFoldDB" id="B8KV73"/>
<name>B8KV73_9GAMM</name>
<evidence type="ECO:0000313" key="2">
    <source>
        <dbReference type="Proteomes" id="UP000004699"/>
    </source>
</evidence>
<gene>
    <name evidence="1" type="ORF">NOR51B_2465</name>
</gene>